<accession>A0A914ZHT2</accession>
<evidence type="ECO:0000313" key="5">
    <source>
        <dbReference type="WBParaSite" id="PSU_v2.g9864.t1"/>
    </source>
</evidence>
<keyword evidence="2" id="KW-0813">Transport</keyword>
<dbReference type="SUPFAM" id="SSF52540">
    <property type="entry name" value="P-loop containing nucleoside triphosphate hydrolases"/>
    <property type="match status" value="1"/>
</dbReference>
<evidence type="ECO:0000313" key="4">
    <source>
        <dbReference type="Proteomes" id="UP000887577"/>
    </source>
</evidence>
<dbReference type="AlphaFoldDB" id="A0A914ZHT2"/>
<dbReference type="InterPro" id="IPR003439">
    <property type="entry name" value="ABC_transporter-like_ATP-bd"/>
</dbReference>
<proteinExistence type="inferred from homology"/>
<dbReference type="Pfam" id="PF00005">
    <property type="entry name" value="ABC_tran"/>
    <property type="match status" value="1"/>
</dbReference>
<dbReference type="Proteomes" id="UP000887577">
    <property type="component" value="Unplaced"/>
</dbReference>
<dbReference type="WBParaSite" id="PSU_v2.g9864.t1">
    <property type="protein sequence ID" value="PSU_v2.g9864.t1"/>
    <property type="gene ID" value="PSU_v2.g9864"/>
</dbReference>
<name>A0A914ZHT2_9BILA</name>
<feature type="domain" description="ABC transporter" evidence="3">
    <location>
        <begin position="43"/>
        <end position="150"/>
    </location>
</feature>
<comment type="similarity">
    <text evidence="1">Belongs to the ABC transporter superfamily.</text>
</comment>
<dbReference type="GO" id="GO:0016887">
    <property type="term" value="F:ATP hydrolysis activity"/>
    <property type="evidence" value="ECO:0007669"/>
    <property type="project" value="InterPro"/>
</dbReference>
<keyword evidence="4" id="KW-1185">Reference proteome</keyword>
<organism evidence="4 5">
    <name type="scientific">Panagrolaimus superbus</name>
    <dbReference type="NCBI Taxonomy" id="310955"/>
    <lineage>
        <taxon>Eukaryota</taxon>
        <taxon>Metazoa</taxon>
        <taxon>Ecdysozoa</taxon>
        <taxon>Nematoda</taxon>
        <taxon>Chromadorea</taxon>
        <taxon>Rhabditida</taxon>
        <taxon>Tylenchina</taxon>
        <taxon>Panagrolaimomorpha</taxon>
        <taxon>Panagrolaimoidea</taxon>
        <taxon>Panagrolaimidae</taxon>
        <taxon>Panagrolaimus</taxon>
    </lineage>
</organism>
<dbReference type="Gene3D" id="3.40.50.300">
    <property type="entry name" value="P-loop containing nucleotide triphosphate hydrolases"/>
    <property type="match status" value="1"/>
</dbReference>
<dbReference type="PANTHER" id="PTHR43335">
    <property type="entry name" value="ABC TRANSPORTER, ATP-BINDING PROTEIN"/>
    <property type="match status" value="1"/>
</dbReference>
<dbReference type="GO" id="GO:0005524">
    <property type="term" value="F:ATP binding"/>
    <property type="evidence" value="ECO:0007669"/>
    <property type="project" value="InterPro"/>
</dbReference>
<evidence type="ECO:0000256" key="2">
    <source>
        <dbReference type="ARBA" id="ARBA00022448"/>
    </source>
</evidence>
<protein>
    <submittedName>
        <fullName evidence="5">ABC transporter domain-containing protein</fullName>
    </submittedName>
</protein>
<reference evidence="5" key="1">
    <citation type="submission" date="2022-11" db="UniProtKB">
        <authorList>
            <consortium name="WormBaseParasite"/>
        </authorList>
    </citation>
    <scope>IDENTIFICATION</scope>
</reference>
<dbReference type="InterPro" id="IPR027417">
    <property type="entry name" value="P-loop_NTPase"/>
</dbReference>
<evidence type="ECO:0000256" key="1">
    <source>
        <dbReference type="ARBA" id="ARBA00005417"/>
    </source>
</evidence>
<sequence length="161" mass="17800">MESSLAEEKGDFPAYFEIDASTKNPDIEVSKLVKKWSNDELALKNVSFRAYRNQVTALLGHNGAGKSTIFGILTGSIRPTAGIVRLMGEPPSAIGEESYVGFCPQWNPLFPYLTVEEHLDFYGDVKTGDSVLPEEIDAVLKMIGLDDDRDLRGKSFVLELQ</sequence>
<dbReference type="PANTHER" id="PTHR43335:SF4">
    <property type="entry name" value="ABC TRANSPORTER, ATP-BINDING PROTEIN"/>
    <property type="match status" value="1"/>
</dbReference>
<evidence type="ECO:0000259" key="3">
    <source>
        <dbReference type="Pfam" id="PF00005"/>
    </source>
</evidence>